<geneLocation type="plasmid" evidence="2">
    <name>p17-15-vir-like</name>
</geneLocation>
<feature type="transmembrane region" description="Helical" evidence="1">
    <location>
        <begin position="12"/>
        <end position="35"/>
    </location>
</feature>
<keyword evidence="1" id="KW-0812">Transmembrane</keyword>
<dbReference type="EMBL" id="MN956836">
    <property type="protein sequence ID" value="QTX14030.1"/>
    <property type="molecule type" value="Genomic_DNA"/>
</dbReference>
<evidence type="ECO:0000313" key="2">
    <source>
        <dbReference type="EMBL" id="QTX14030.1"/>
    </source>
</evidence>
<protein>
    <submittedName>
        <fullName evidence="2">IncF plasmid conjugative transfer protein TraN</fullName>
    </submittedName>
</protein>
<dbReference type="AlphaFoldDB" id="A0A8B0STM0"/>
<gene>
    <name evidence="2" type="primary">traN</name>
</gene>
<keyword evidence="2" id="KW-0614">Plasmid</keyword>
<organism evidence="2">
    <name type="scientific">Klebsiella pneumoniae</name>
    <dbReference type="NCBI Taxonomy" id="573"/>
    <lineage>
        <taxon>Bacteria</taxon>
        <taxon>Pseudomonadati</taxon>
        <taxon>Pseudomonadota</taxon>
        <taxon>Gammaproteobacteria</taxon>
        <taxon>Enterobacterales</taxon>
        <taxon>Enterobacteriaceae</taxon>
        <taxon>Klebsiella/Raoultella group</taxon>
        <taxon>Klebsiella</taxon>
        <taxon>Klebsiella pneumoniae complex</taxon>
    </lineage>
</organism>
<name>A0A8B0STM0_KLEPN</name>
<accession>A0A8B0STM0</accession>
<evidence type="ECO:0000256" key="1">
    <source>
        <dbReference type="SAM" id="Phobius"/>
    </source>
</evidence>
<sequence length="113" mass="12882">MVVALLHVTSVYQFTSLVVMVTLSVCGDNCIRIWFGKRGNDYWSGGVYDNSMTLHFHRDAILKSASIVNAEWDDHMQVNLDGKQIFLLISMVNIANSVMAHHVMAWREINRIN</sequence>
<keyword evidence="1" id="KW-0472">Membrane</keyword>
<reference evidence="2" key="1">
    <citation type="submission" date="2020-01" db="EMBL/GenBank/DDBJ databases">
        <authorList>
            <person name="Qin S."/>
        </authorList>
    </citation>
    <scope>NUCLEOTIDE SEQUENCE</scope>
    <source>
        <strain evidence="2">CVir17-16-YZ6g</strain>
        <plasmid evidence="2">p17-15-vir-like</plasmid>
    </source>
</reference>
<keyword evidence="1" id="KW-1133">Transmembrane helix</keyword>
<proteinExistence type="predicted"/>